<proteinExistence type="predicted"/>
<dbReference type="Proteomes" id="UP000251211">
    <property type="component" value="Unassembled WGS sequence"/>
</dbReference>
<protein>
    <submittedName>
        <fullName evidence="2">Uncharacterized protein</fullName>
    </submittedName>
</protein>
<evidence type="ECO:0000313" key="3">
    <source>
        <dbReference type="Proteomes" id="UP000251211"/>
    </source>
</evidence>
<evidence type="ECO:0000256" key="1">
    <source>
        <dbReference type="SAM" id="MobiDB-lite"/>
    </source>
</evidence>
<sequence length="63" mass="6954">MPYITTSDGTEIYYTEQGAKDGTLEVYPGAPHGIYDAMPLTNRTDHDPLRVPTHCRGRSTDAV</sequence>
<feature type="region of interest" description="Disordered" evidence="1">
    <location>
        <begin position="39"/>
        <end position="63"/>
    </location>
</feature>
<comment type="caution">
    <text evidence="2">The sequence shown here is derived from an EMBL/GenBank/DDBJ whole genome shotgun (WGS) entry which is preliminary data.</text>
</comment>
<reference evidence="2 3" key="1">
    <citation type="submission" date="2018-06" db="EMBL/GenBank/DDBJ databases">
        <authorList>
            <consortium name="Pathogen Informatics"/>
            <person name="Doyle S."/>
        </authorList>
    </citation>
    <scope>NUCLEOTIDE SEQUENCE [LARGE SCALE GENOMIC DNA]</scope>
    <source>
        <strain evidence="2 3">NCTC13229</strain>
    </source>
</reference>
<dbReference type="EMBL" id="UAUI01000011">
    <property type="protein sequence ID" value="SPZ39855.1"/>
    <property type="molecule type" value="Genomic_DNA"/>
</dbReference>
<dbReference type="AlphaFoldDB" id="A0AB38FDX7"/>
<evidence type="ECO:0000313" key="2">
    <source>
        <dbReference type="EMBL" id="SPZ39855.1"/>
    </source>
</evidence>
<name>A0AB38FDX7_RHOWR</name>
<gene>
    <name evidence="2" type="ORF">NCTC13229_03334</name>
</gene>
<accession>A0AB38FDX7</accession>
<organism evidence="2 3">
    <name type="scientific">Rhodococcus wratislaviensis</name>
    <name type="common">Tsukamurella wratislaviensis</name>
    <dbReference type="NCBI Taxonomy" id="44752"/>
    <lineage>
        <taxon>Bacteria</taxon>
        <taxon>Bacillati</taxon>
        <taxon>Actinomycetota</taxon>
        <taxon>Actinomycetes</taxon>
        <taxon>Mycobacteriales</taxon>
        <taxon>Nocardiaceae</taxon>
        <taxon>Rhodococcus</taxon>
    </lineage>
</organism>